<gene>
    <name evidence="5" type="ORF">K7X08_012773</name>
</gene>
<dbReference type="Proteomes" id="UP001152561">
    <property type="component" value="Unassembled WGS sequence"/>
</dbReference>
<evidence type="ECO:0008006" key="7">
    <source>
        <dbReference type="Google" id="ProtNLM"/>
    </source>
</evidence>
<keyword evidence="3" id="KW-0012">Acyltransferase</keyword>
<reference evidence="6" key="1">
    <citation type="journal article" date="2023" name="Proc. Natl. Acad. Sci. U.S.A.">
        <title>Genomic and structural basis for evolution of tropane alkaloid biosynthesis.</title>
        <authorList>
            <person name="Wanga Y.-J."/>
            <person name="Taina T."/>
            <person name="Yua J.-Y."/>
            <person name="Lia J."/>
            <person name="Xua B."/>
            <person name="Chenc J."/>
            <person name="D'Auriad J.C."/>
            <person name="Huanga J.-P."/>
            <person name="Huanga S.-X."/>
        </authorList>
    </citation>
    <scope>NUCLEOTIDE SEQUENCE [LARGE SCALE GENOMIC DNA]</scope>
    <source>
        <strain evidence="6">cv. KIB-2019</strain>
    </source>
</reference>
<dbReference type="OrthoDB" id="671439at2759"/>
<accession>A0A9Q1RGQ8</accession>
<evidence type="ECO:0000256" key="2">
    <source>
        <dbReference type="ARBA" id="ARBA00022679"/>
    </source>
</evidence>
<dbReference type="InterPro" id="IPR023213">
    <property type="entry name" value="CAT-like_dom_sf"/>
</dbReference>
<organism evidence="5 6">
    <name type="scientific">Anisodus acutangulus</name>
    <dbReference type="NCBI Taxonomy" id="402998"/>
    <lineage>
        <taxon>Eukaryota</taxon>
        <taxon>Viridiplantae</taxon>
        <taxon>Streptophyta</taxon>
        <taxon>Embryophyta</taxon>
        <taxon>Tracheophyta</taxon>
        <taxon>Spermatophyta</taxon>
        <taxon>Magnoliopsida</taxon>
        <taxon>eudicotyledons</taxon>
        <taxon>Gunneridae</taxon>
        <taxon>Pentapetalae</taxon>
        <taxon>asterids</taxon>
        <taxon>lamiids</taxon>
        <taxon>Solanales</taxon>
        <taxon>Solanaceae</taxon>
        <taxon>Solanoideae</taxon>
        <taxon>Hyoscyameae</taxon>
        <taxon>Anisodus</taxon>
    </lineage>
</organism>
<proteinExistence type="inferred from homology"/>
<comment type="similarity">
    <text evidence="1">Belongs to the plant acyltransferase family.</text>
</comment>
<dbReference type="PANTHER" id="PTHR31623:SF29">
    <property type="entry name" value="ACYLSUGAR ACYLTRANSFERASE 3-LIKE"/>
    <property type="match status" value="1"/>
</dbReference>
<dbReference type="PANTHER" id="PTHR31623">
    <property type="entry name" value="F21J9.9"/>
    <property type="match status" value="1"/>
</dbReference>
<keyword evidence="4" id="KW-0175">Coiled coil</keyword>
<name>A0A9Q1RGQ8_9SOLA</name>
<keyword evidence="2" id="KW-0808">Transferase</keyword>
<evidence type="ECO:0000256" key="4">
    <source>
        <dbReference type="SAM" id="Coils"/>
    </source>
</evidence>
<feature type="coiled-coil region" evidence="4">
    <location>
        <begin position="301"/>
        <end position="332"/>
    </location>
</feature>
<evidence type="ECO:0000256" key="3">
    <source>
        <dbReference type="ARBA" id="ARBA00023315"/>
    </source>
</evidence>
<evidence type="ECO:0000313" key="5">
    <source>
        <dbReference type="EMBL" id="KAJ8555277.1"/>
    </source>
</evidence>
<dbReference type="EMBL" id="JAJAGQ010000008">
    <property type="protein sequence ID" value="KAJ8555277.1"/>
    <property type="molecule type" value="Genomic_DNA"/>
</dbReference>
<dbReference type="AlphaFoldDB" id="A0A9Q1RGQ8"/>
<comment type="caution">
    <text evidence="5">The sequence shown here is derived from an EMBL/GenBank/DDBJ whole genome shotgun (WGS) entry which is preliminary data.</text>
</comment>
<sequence length="426" mass="47548">MAASRLVSFAEKIIKPNSPTPLSLRQYNLSLIDQFMLPVYMPMAAFYPFPSKKPQQISNILEKSLSKVLSSYYPFAGRLRDNSFVDCNDMGAKFINVRYDCPMSEVQNLPDTGPEYLPFPKGIPWARTPDEESLLFIQLSHFNCGGLAISASISHKIADGCTLCNLISDWAAIARDHTAKVPSPQMIGSSIFSPSTDIHTDSMIDEIDNQSLSRKRYTFSNSKLKLLKTQVASETGVQNPTRLEVLSALIYKCATKAARANSSSFKPSVLTQVVNLRPIFDPPLPTRAIGNIFSIIPVATMSEDEMTIARVVRELRRAKQELKNEDHVKENKLVSLMSKWPSMANEIELYRSSSVCNYPLNNLDFGWGTPSRVTIPVIGLGNTFFFMDNQRGDGIEAIVSLPEKDVPQFENSKELLEFASPIMNLD</sequence>
<dbReference type="Pfam" id="PF02458">
    <property type="entry name" value="Transferase"/>
    <property type="match status" value="1"/>
</dbReference>
<keyword evidence="6" id="KW-1185">Reference proteome</keyword>
<evidence type="ECO:0000256" key="1">
    <source>
        <dbReference type="ARBA" id="ARBA00009861"/>
    </source>
</evidence>
<evidence type="ECO:0000313" key="6">
    <source>
        <dbReference type="Proteomes" id="UP001152561"/>
    </source>
</evidence>
<protein>
    <recommendedName>
        <fullName evidence="7">Acylsugar acyltransferase 3-like</fullName>
    </recommendedName>
</protein>
<dbReference type="Gene3D" id="3.30.559.10">
    <property type="entry name" value="Chloramphenicol acetyltransferase-like domain"/>
    <property type="match status" value="2"/>
</dbReference>
<dbReference type="GO" id="GO:0016746">
    <property type="term" value="F:acyltransferase activity"/>
    <property type="evidence" value="ECO:0007669"/>
    <property type="project" value="UniProtKB-KW"/>
</dbReference>